<dbReference type="InterPro" id="IPR028322">
    <property type="entry name" value="PNRC-like_rgn"/>
</dbReference>
<protein>
    <submittedName>
        <fullName evidence="3">Uncharacterized protein LOC109115193</fullName>
    </submittedName>
</protein>
<name>A0A1U8Q6N9_NELNU</name>
<feature type="region of interest" description="Disordered" evidence="1">
    <location>
        <begin position="1"/>
        <end position="20"/>
    </location>
</feature>
<feature type="compositionally biased region" description="Low complexity" evidence="1">
    <location>
        <begin position="130"/>
        <end position="140"/>
    </location>
</feature>
<proteinExistence type="predicted"/>
<accession>A0A1U8Q6N9</accession>
<evidence type="ECO:0000256" key="1">
    <source>
        <dbReference type="SAM" id="MobiDB-lite"/>
    </source>
</evidence>
<dbReference type="Proteomes" id="UP000189703">
    <property type="component" value="Unplaced"/>
</dbReference>
<dbReference type="KEGG" id="nnu:109115193"/>
<evidence type="ECO:0000313" key="2">
    <source>
        <dbReference type="Proteomes" id="UP000189703"/>
    </source>
</evidence>
<dbReference type="OMA" id="FSTTPCE"/>
<dbReference type="PANTHER" id="PTHR33670:SF14">
    <property type="entry name" value="T20H2.15 PROTEIN"/>
    <property type="match status" value="1"/>
</dbReference>
<keyword evidence="2" id="KW-1185">Reference proteome</keyword>
<dbReference type="Pfam" id="PF15365">
    <property type="entry name" value="PNRC"/>
    <property type="match status" value="1"/>
</dbReference>
<feature type="region of interest" description="Disordered" evidence="1">
    <location>
        <begin position="71"/>
        <end position="160"/>
    </location>
</feature>
<feature type="compositionally biased region" description="Pro residues" evidence="1">
    <location>
        <begin position="71"/>
        <end position="80"/>
    </location>
</feature>
<dbReference type="AlphaFoldDB" id="A0A1U8Q6N9"/>
<dbReference type="RefSeq" id="XP_019054473.1">
    <property type="nucleotide sequence ID" value="XM_019198928.1"/>
</dbReference>
<dbReference type="PANTHER" id="PTHR33670">
    <property type="entry name" value="SPLICING FACTOR, PROLINE- AND GLUTAMINE-RICH-LIKE"/>
    <property type="match status" value="1"/>
</dbReference>
<reference evidence="3" key="1">
    <citation type="submission" date="2025-08" db="UniProtKB">
        <authorList>
            <consortium name="RefSeq"/>
        </authorList>
    </citation>
    <scope>IDENTIFICATION</scope>
</reference>
<evidence type="ECO:0000313" key="3">
    <source>
        <dbReference type="RefSeq" id="XP_019054473.1"/>
    </source>
</evidence>
<dbReference type="OrthoDB" id="1939477at2759"/>
<dbReference type="GeneID" id="109115193"/>
<gene>
    <name evidence="3" type="primary">LOC109115193</name>
</gene>
<dbReference type="GO" id="GO:0016071">
    <property type="term" value="P:mRNA metabolic process"/>
    <property type="evidence" value="ECO:0007669"/>
    <property type="project" value="UniProtKB-ARBA"/>
</dbReference>
<organism evidence="2 3">
    <name type="scientific">Nelumbo nucifera</name>
    <name type="common">Sacred lotus</name>
    <dbReference type="NCBI Taxonomy" id="4432"/>
    <lineage>
        <taxon>Eukaryota</taxon>
        <taxon>Viridiplantae</taxon>
        <taxon>Streptophyta</taxon>
        <taxon>Embryophyta</taxon>
        <taxon>Tracheophyta</taxon>
        <taxon>Spermatophyta</taxon>
        <taxon>Magnoliopsida</taxon>
        <taxon>Proteales</taxon>
        <taxon>Nelumbonaceae</taxon>
        <taxon>Nelumbo</taxon>
    </lineage>
</organism>
<sequence length="236" mass="26351">MEAVPLHPSFHQSTSAYRHSGRIHKRNSHIFISRPSDNVDAHSSSHLFNIHRPPPFLSSVHFSVLNPQQQPPLLPLPVPNPKAYSSLPSRDRGRSCPPTNRRSTRTREKELTPNKSKSSITRPRKHDLKSTMTTTSSTESLVITSSHRLGPEPSDLPKEVSRVLKPVVSSSTSTTTVTTVIRDTEKFSGSIFYHSPPPSSLPLPKFYLTPKLSCNVEACGIDARATDNLRRLLRLR</sequence>